<reference evidence="4 5" key="1">
    <citation type="submission" date="2016-08" db="EMBL/GenBank/DDBJ databases">
        <title>Identification and validation of antigenic proteins from Pajaroellobacter abortibovis using de-novo genome sequence assembly and reverse vaccinology.</title>
        <authorList>
            <person name="Welly B.T."/>
            <person name="Miller M.R."/>
            <person name="Stott J.L."/>
            <person name="Blanchard M.T."/>
            <person name="Islas-Trejo A.D."/>
            <person name="O'Rourke S.M."/>
            <person name="Young A.E."/>
            <person name="Medrano J.F."/>
            <person name="Van Eenennaam A.L."/>
        </authorList>
    </citation>
    <scope>NUCLEOTIDE SEQUENCE [LARGE SCALE GENOMIC DNA]</scope>
    <source>
        <strain evidence="4 5">BTF92-0548A/99-0131</strain>
    </source>
</reference>
<dbReference type="PANTHER" id="PTHR23088">
    <property type="entry name" value="NITRILASE-RELATED"/>
    <property type="match status" value="1"/>
</dbReference>
<comment type="similarity">
    <text evidence="1">Belongs to the carbon-nitrogen hydrolase superfamily. NIT1/NIT2 family.</text>
</comment>
<protein>
    <recommendedName>
        <fullName evidence="3">CN hydrolase domain-containing protein</fullName>
    </recommendedName>
</protein>
<dbReference type="Proteomes" id="UP000185544">
    <property type="component" value="Chromosome"/>
</dbReference>
<dbReference type="STRING" id="1882918.BCY86_05425"/>
<dbReference type="InterPro" id="IPR001110">
    <property type="entry name" value="UPF0012_CS"/>
</dbReference>
<dbReference type="SUPFAM" id="SSF56317">
    <property type="entry name" value="Carbon-nitrogen hydrolase"/>
    <property type="match status" value="1"/>
</dbReference>
<gene>
    <name evidence="4" type="ORF">BCY86_05425</name>
</gene>
<dbReference type="AlphaFoldDB" id="A0A1L6MZF5"/>
<dbReference type="KEGG" id="pabo:BCY86_05425"/>
<organism evidence="4 5">
    <name type="scientific">Pajaroellobacter abortibovis</name>
    <dbReference type="NCBI Taxonomy" id="1882918"/>
    <lineage>
        <taxon>Bacteria</taxon>
        <taxon>Pseudomonadati</taxon>
        <taxon>Myxococcota</taxon>
        <taxon>Polyangia</taxon>
        <taxon>Polyangiales</taxon>
        <taxon>Polyangiaceae</taxon>
    </lineage>
</organism>
<dbReference type="PROSITE" id="PS01227">
    <property type="entry name" value="UPF0012"/>
    <property type="match status" value="1"/>
</dbReference>
<dbReference type="PROSITE" id="PS50263">
    <property type="entry name" value="CN_HYDROLASE"/>
    <property type="match status" value="1"/>
</dbReference>
<keyword evidence="5" id="KW-1185">Reference proteome</keyword>
<accession>A0A1L6MZF5</accession>
<dbReference type="InterPro" id="IPR036526">
    <property type="entry name" value="C-N_Hydrolase_sf"/>
</dbReference>
<sequence>MRVAVVQLSSQGDVACNLRQIKGWVRQAAEEGARLVALPENFALMGNAEEQTRIAEVLDGTVYGPILTQLADFAVASQIYILAGGMPEKSIERACYYNTSVLIGPTGEVEGKYRKLHLFDAVLKEGSRYEESRLFSPGPVDEQDLAPVLVDGVSVGMAICYDLRFPELFRLWTSRGARLIIVPAAFTLETGKAHWQVLLRARAIENQVYIMAPAQFGLHGEGRRTYGKSLIIDPWGDRVAQCSEEEGIAVATLCWDYQEYVRERIPCLAHRRLL</sequence>
<feature type="domain" description="CN hydrolase" evidence="3">
    <location>
        <begin position="1"/>
        <end position="255"/>
    </location>
</feature>
<evidence type="ECO:0000259" key="3">
    <source>
        <dbReference type="PROSITE" id="PS50263"/>
    </source>
</evidence>
<evidence type="ECO:0000313" key="4">
    <source>
        <dbReference type="EMBL" id="APS00906.1"/>
    </source>
</evidence>
<evidence type="ECO:0000256" key="2">
    <source>
        <dbReference type="ARBA" id="ARBA00022801"/>
    </source>
</evidence>
<proteinExistence type="inferred from homology"/>
<evidence type="ECO:0000256" key="1">
    <source>
        <dbReference type="ARBA" id="ARBA00010613"/>
    </source>
</evidence>
<dbReference type="PANTHER" id="PTHR23088:SF27">
    <property type="entry name" value="DEAMINATED GLUTATHIONE AMIDASE"/>
    <property type="match status" value="1"/>
</dbReference>
<dbReference type="CDD" id="cd07572">
    <property type="entry name" value="nit"/>
    <property type="match status" value="1"/>
</dbReference>
<keyword evidence="2" id="KW-0378">Hydrolase</keyword>
<dbReference type="Gene3D" id="3.60.110.10">
    <property type="entry name" value="Carbon-nitrogen hydrolase"/>
    <property type="match status" value="1"/>
</dbReference>
<dbReference type="InterPro" id="IPR045254">
    <property type="entry name" value="Nit1/2_C-N_Hydrolase"/>
</dbReference>
<dbReference type="InterPro" id="IPR003010">
    <property type="entry name" value="C-N_Hydrolase"/>
</dbReference>
<dbReference type="Pfam" id="PF00795">
    <property type="entry name" value="CN_hydrolase"/>
    <property type="match status" value="1"/>
</dbReference>
<dbReference type="EMBL" id="CP016908">
    <property type="protein sequence ID" value="APS00906.1"/>
    <property type="molecule type" value="Genomic_DNA"/>
</dbReference>
<dbReference type="GO" id="GO:0016811">
    <property type="term" value="F:hydrolase activity, acting on carbon-nitrogen (but not peptide) bonds, in linear amides"/>
    <property type="evidence" value="ECO:0007669"/>
    <property type="project" value="InterPro"/>
</dbReference>
<evidence type="ECO:0000313" key="5">
    <source>
        <dbReference type="Proteomes" id="UP000185544"/>
    </source>
</evidence>
<name>A0A1L6MZF5_9BACT</name>